<accession>E6STB5</accession>
<dbReference type="AlphaFoldDB" id="E6STB5"/>
<dbReference type="OrthoDB" id="1096108at2"/>
<evidence type="ECO:0000256" key="7">
    <source>
        <dbReference type="SAM" id="Phobius"/>
    </source>
</evidence>
<keyword evidence="9" id="KW-1185">Reference proteome</keyword>
<feature type="transmembrane region" description="Helical" evidence="7">
    <location>
        <begin position="56"/>
        <end position="81"/>
    </location>
</feature>
<evidence type="ECO:0000256" key="4">
    <source>
        <dbReference type="ARBA" id="ARBA00022989"/>
    </source>
</evidence>
<dbReference type="PATRIC" id="fig|693979.3.peg.232"/>
<gene>
    <name evidence="8" type="ordered locus">Bache_0216</name>
</gene>
<evidence type="ECO:0000256" key="6">
    <source>
        <dbReference type="SAM" id="Coils"/>
    </source>
</evidence>
<dbReference type="Pfam" id="PF03739">
    <property type="entry name" value="LptF_LptG"/>
    <property type="match status" value="1"/>
</dbReference>
<feature type="transmembrane region" description="Helical" evidence="7">
    <location>
        <begin position="432"/>
        <end position="454"/>
    </location>
</feature>
<feature type="transmembrane region" description="Helical" evidence="7">
    <location>
        <begin position="582"/>
        <end position="605"/>
    </location>
</feature>
<feature type="transmembrane region" description="Helical" evidence="7">
    <location>
        <begin position="402"/>
        <end position="420"/>
    </location>
</feature>
<dbReference type="STRING" id="693979.Bache_0216"/>
<evidence type="ECO:0000256" key="5">
    <source>
        <dbReference type="ARBA" id="ARBA00023136"/>
    </source>
</evidence>
<evidence type="ECO:0000313" key="8">
    <source>
        <dbReference type="EMBL" id="ADV42246.1"/>
    </source>
</evidence>
<keyword evidence="3 7" id="KW-0812">Transmembrane</keyword>
<feature type="transmembrane region" description="Helical" evidence="7">
    <location>
        <begin position="102"/>
        <end position="120"/>
    </location>
</feature>
<dbReference type="InterPro" id="IPR005495">
    <property type="entry name" value="LptG/LptF_permease"/>
</dbReference>
<dbReference type="HOGENOM" id="CLU_028799_6_0_10"/>
<evidence type="ECO:0000256" key="2">
    <source>
        <dbReference type="ARBA" id="ARBA00022475"/>
    </source>
</evidence>
<dbReference type="KEGG" id="bhl:Bache_0216"/>
<keyword evidence="4 7" id="KW-1133">Transmembrane helix</keyword>
<keyword evidence="6" id="KW-0175">Coiled coil</keyword>
<dbReference type="GO" id="GO:0015920">
    <property type="term" value="P:lipopolysaccharide transport"/>
    <property type="evidence" value="ECO:0007669"/>
    <property type="project" value="TreeGrafter"/>
</dbReference>
<dbReference type="EMBL" id="CP002352">
    <property type="protein sequence ID" value="ADV42246.1"/>
    <property type="molecule type" value="Genomic_DNA"/>
</dbReference>
<organism evidence="8 9">
    <name type="scientific">Bacteroides helcogenes (strain ATCC 35417 / DSM 20613 / JCM 6297 / CCUG 15421 / P 36-108)</name>
    <dbReference type="NCBI Taxonomy" id="693979"/>
    <lineage>
        <taxon>Bacteria</taxon>
        <taxon>Pseudomonadati</taxon>
        <taxon>Bacteroidota</taxon>
        <taxon>Bacteroidia</taxon>
        <taxon>Bacteroidales</taxon>
        <taxon>Bacteroidaceae</taxon>
        <taxon>Bacteroides</taxon>
    </lineage>
</organism>
<sequence length="633" mass="72649">MLRIKKLDIFVLKSFCMLFMGTFFICLFIFMMQFLWRYVDELIGKGLEMTVLAQFFFYSALTLVPVSLPLAILLAALITFGNFGERFELLAMKAAGISLLKIMRSLIVFIALVSCVSFYFQNVIGPQAQTKLWTLLLSMKQKSPEVDIPEGVFYDEIEGYNLYVKHKDRKTGMLYDVLIYNFEKGFENAQIIKADSGKLEMTADKQHLYLHLFSGEQFENLKSQNMNQQNVPYRREAFREKHAIIEFNSDFNMVDAGIMSNQSSSKNMRMLQASIDSMTVLSDSVGRSFYKEAMAGTYNAASGLSKEDTIRVEKARLGDYNVDSLFNIATLMQKQKIVSAAVSRAESAGNDWNFKSVSISQTDDSLRRHYLSWHEKLTLSFACLIFFFIGAPLGGIIRKGGLGMPVVVSVLIFIIYYIINNTGYKMARDGKWIVWTGMWTSTAILAPLGAFLTYKSNNDSVVLNADAYVNWFKKTVGIRSIRHMFRKEVIIHDPDYARLLGDLQVLSADCRAYAERKALKRAPNYFYLWMNEAQDIEMEEISERMEGLIEEMSNTRSVPLLMTLNNYPVIAVHAHVRPFRNYWLNLLCGVVVPVGLFFYFRIWAFRIRLDKDMERIVKTSGDIIKIIEDNQNK</sequence>
<dbReference type="GO" id="GO:0043190">
    <property type="term" value="C:ATP-binding cassette (ABC) transporter complex"/>
    <property type="evidence" value="ECO:0007669"/>
    <property type="project" value="TreeGrafter"/>
</dbReference>
<dbReference type="RefSeq" id="WP_013545863.1">
    <property type="nucleotide sequence ID" value="NC_014933.1"/>
</dbReference>
<protein>
    <submittedName>
        <fullName evidence="8">Permease YjgP/YjgQ family protein</fullName>
    </submittedName>
</protein>
<dbReference type="Proteomes" id="UP000008630">
    <property type="component" value="Chromosome"/>
</dbReference>
<reference evidence="8 9" key="2">
    <citation type="journal article" date="2011" name="Stand. Genomic Sci.">
        <title>Complete genome sequence of Bacteroides helcogenes type strain (P 36-108).</title>
        <authorList>
            <person name="Pati A."/>
            <person name="Gronow S."/>
            <person name="Zeytun A."/>
            <person name="Lapidus A."/>
            <person name="Nolan M."/>
            <person name="Hammon N."/>
            <person name="Deshpande S."/>
            <person name="Cheng J.F."/>
            <person name="Tapia R."/>
            <person name="Han C."/>
            <person name="Goodwin L."/>
            <person name="Pitluck S."/>
            <person name="Liolios K."/>
            <person name="Pagani I."/>
            <person name="Ivanova N."/>
            <person name="Mavromatis K."/>
            <person name="Chen A."/>
            <person name="Palaniappan K."/>
            <person name="Land M."/>
            <person name="Hauser L."/>
            <person name="Chang Y.J."/>
            <person name="Jeffries C.D."/>
            <person name="Detter J.C."/>
            <person name="Brambilla E."/>
            <person name="Rohde M."/>
            <person name="Goker M."/>
            <person name="Woyke T."/>
            <person name="Bristow J."/>
            <person name="Eisen J.A."/>
            <person name="Markowitz V."/>
            <person name="Hugenholtz P."/>
            <person name="Kyrpides N.C."/>
            <person name="Klenk H.P."/>
            <person name="Lucas S."/>
        </authorList>
    </citation>
    <scope>NUCLEOTIDE SEQUENCE [LARGE SCALE GENOMIC DNA]</scope>
    <source>
        <strain evidence="9">ATCC 35417 / DSM 20613 / JCM 6297 / CCUG 15421 / P 36-108</strain>
    </source>
</reference>
<name>E6STB5_BACT6</name>
<feature type="transmembrane region" description="Helical" evidence="7">
    <location>
        <begin position="377"/>
        <end position="395"/>
    </location>
</feature>
<evidence type="ECO:0000256" key="1">
    <source>
        <dbReference type="ARBA" id="ARBA00004651"/>
    </source>
</evidence>
<dbReference type="PANTHER" id="PTHR33529">
    <property type="entry name" value="SLR0882 PROTEIN-RELATED"/>
    <property type="match status" value="1"/>
</dbReference>
<comment type="subcellular location">
    <subcellularLocation>
        <location evidence="1">Cell membrane</location>
        <topology evidence="1">Multi-pass membrane protein</topology>
    </subcellularLocation>
</comment>
<feature type="coiled-coil region" evidence="6">
    <location>
        <begin position="531"/>
        <end position="558"/>
    </location>
</feature>
<evidence type="ECO:0000313" key="9">
    <source>
        <dbReference type="Proteomes" id="UP000008630"/>
    </source>
</evidence>
<feature type="transmembrane region" description="Helical" evidence="7">
    <location>
        <begin position="12"/>
        <end position="36"/>
    </location>
</feature>
<dbReference type="PANTHER" id="PTHR33529:SF6">
    <property type="entry name" value="YJGP_YJGQ FAMILY PERMEASE"/>
    <property type="match status" value="1"/>
</dbReference>
<keyword evidence="2" id="KW-1003">Cell membrane</keyword>
<reference key="1">
    <citation type="submission" date="2010-11" db="EMBL/GenBank/DDBJ databases">
        <title>The complete genome of Bacteroides helcogenes P 36-108.</title>
        <authorList>
            <consortium name="US DOE Joint Genome Institute (JGI-PGF)"/>
            <person name="Lucas S."/>
            <person name="Copeland A."/>
            <person name="Lapidus A."/>
            <person name="Bruce D."/>
            <person name="Goodwin L."/>
            <person name="Pitluck S."/>
            <person name="Kyrpides N."/>
            <person name="Mavromatis K."/>
            <person name="Ivanova N."/>
            <person name="Zeytun A."/>
            <person name="Brettin T."/>
            <person name="Detter J.C."/>
            <person name="Tapia R."/>
            <person name="Han C."/>
            <person name="Land M."/>
            <person name="Hauser L."/>
            <person name="Markowitz V."/>
            <person name="Cheng J.-F."/>
            <person name="Hugenholtz P."/>
            <person name="Woyke T."/>
            <person name="Wu D."/>
            <person name="Gronow S."/>
            <person name="Wellnitz S."/>
            <person name="Brambilla E."/>
            <person name="Klenk H.-P."/>
            <person name="Eisen J.A."/>
        </authorList>
    </citation>
    <scope>NUCLEOTIDE SEQUENCE</scope>
    <source>
        <strain>P 36-108</strain>
    </source>
</reference>
<keyword evidence="5 7" id="KW-0472">Membrane</keyword>
<evidence type="ECO:0000256" key="3">
    <source>
        <dbReference type="ARBA" id="ARBA00022692"/>
    </source>
</evidence>
<dbReference type="eggNOG" id="COG0795">
    <property type="taxonomic scope" value="Bacteria"/>
</dbReference>
<proteinExistence type="predicted"/>